<evidence type="ECO:0000313" key="2">
    <source>
        <dbReference type="EMBL" id="MFC3156673.1"/>
    </source>
</evidence>
<name>A0ABV7HV70_9GAMM</name>
<feature type="domain" description="FAD-binding" evidence="1">
    <location>
        <begin position="8"/>
        <end position="337"/>
    </location>
</feature>
<dbReference type="PRINTS" id="PR00420">
    <property type="entry name" value="RNGMNOXGNASE"/>
</dbReference>
<organism evidence="2 3">
    <name type="scientific">Gilvimarinus japonicus</name>
    <dbReference type="NCBI Taxonomy" id="1796469"/>
    <lineage>
        <taxon>Bacteria</taxon>
        <taxon>Pseudomonadati</taxon>
        <taxon>Pseudomonadota</taxon>
        <taxon>Gammaproteobacteria</taxon>
        <taxon>Cellvibrionales</taxon>
        <taxon>Cellvibrionaceae</taxon>
        <taxon>Gilvimarinus</taxon>
    </lineage>
</organism>
<accession>A0ABV7HV70</accession>
<dbReference type="EC" id="1.-.-.-" evidence="2"/>
<protein>
    <submittedName>
        <fullName evidence="2">NAD(P)/FAD-dependent oxidoreductase</fullName>
        <ecNumber evidence="2">1.-.-.-</ecNumber>
    </submittedName>
</protein>
<comment type="caution">
    <text evidence="2">The sequence shown here is derived from an EMBL/GenBank/DDBJ whole genome shotgun (WGS) entry which is preliminary data.</text>
</comment>
<dbReference type="GO" id="GO:0016491">
    <property type="term" value="F:oxidoreductase activity"/>
    <property type="evidence" value="ECO:0007669"/>
    <property type="project" value="UniProtKB-KW"/>
</dbReference>
<evidence type="ECO:0000313" key="3">
    <source>
        <dbReference type="Proteomes" id="UP001595548"/>
    </source>
</evidence>
<dbReference type="InterPro" id="IPR050816">
    <property type="entry name" value="Flavin-dep_Halogenase_NPB"/>
</dbReference>
<proteinExistence type="predicted"/>
<dbReference type="Gene3D" id="3.50.50.60">
    <property type="entry name" value="FAD/NAD(P)-binding domain"/>
    <property type="match status" value="1"/>
</dbReference>
<dbReference type="PANTHER" id="PTHR43747">
    <property type="entry name" value="FAD-BINDING PROTEIN"/>
    <property type="match status" value="1"/>
</dbReference>
<dbReference type="SUPFAM" id="SSF51905">
    <property type="entry name" value="FAD/NAD(P)-binding domain"/>
    <property type="match status" value="1"/>
</dbReference>
<dbReference type="PANTHER" id="PTHR43747:SF1">
    <property type="entry name" value="SLR1998 PROTEIN"/>
    <property type="match status" value="1"/>
</dbReference>
<keyword evidence="2" id="KW-0560">Oxidoreductase</keyword>
<dbReference type="InterPro" id="IPR036188">
    <property type="entry name" value="FAD/NAD-bd_sf"/>
</dbReference>
<sequence length="416" mass="46198">MAEPIESIDVVVIGAGPAGVVAATLLWQKGYRVRVLERQHFPRFSIGESLLPQCMVYLEEAGLADVVNNAGFRYKNGAAFAWGDRYTWFNFEEKFTAGPGTTFQVERARFDKLLTDAAEARGVDIRFGQAITDCVATDTGSRLTARADDGSLTQLDCRFVLDASGFGRVLPRLLDLETPSNFPVRQAFFTHVEDGIAPGAFDRDKILVTVHPQERDIWFWLIPLSDTKCSCGVIVSDEKLAQRRGETPEQLLHELIAEAPVLAKLLANASWPIPVNKLSGYSRNVKQLATDRYALLGNAGEFLDPIFSSGITIAMRSASTAVATLVRQLEGETVDWHADYEQPLRQGVDTFRVFVDAWYEGLFQDIIFFEGQVVSVRDMISSVLAGYAWDRANPFVADPTRRMNALAQFCRPEEAS</sequence>
<dbReference type="RefSeq" id="WP_382418013.1">
    <property type="nucleotide sequence ID" value="NZ_AP031500.1"/>
</dbReference>
<reference evidence="3" key="1">
    <citation type="journal article" date="2019" name="Int. J. Syst. Evol. Microbiol.">
        <title>The Global Catalogue of Microorganisms (GCM) 10K type strain sequencing project: providing services to taxonomists for standard genome sequencing and annotation.</title>
        <authorList>
            <consortium name="The Broad Institute Genomics Platform"/>
            <consortium name="The Broad Institute Genome Sequencing Center for Infectious Disease"/>
            <person name="Wu L."/>
            <person name="Ma J."/>
        </authorList>
    </citation>
    <scope>NUCLEOTIDE SEQUENCE [LARGE SCALE GENOMIC DNA]</scope>
    <source>
        <strain evidence="3">KCTC 52141</strain>
    </source>
</reference>
<keyword evidence="3" id="KW-1185">Reference proteome</keyword>
<gene>
    <name evidence="2" type="ORF">ACFOEB_15790</name>
</gene>
<dbReference type="EMBL" id="JBHRTL010000031">
    <property type="protein sequence ID" value="MFC3156673.1"/>
    <property type="molecule type" value="Genomic_DNA"/>
</dbReference>
<dbReference type="Pfam" id="PF01494">
    <property type="entry name" value="FAD_binding_3"/>
    <property type="match status" value="1"/>
</dbReference>
<dbReference type="InterPro" id="IPR002938">
    <property type="entry name" value="FAD-bd"/>
</dbReference>
<evidence type="ECO:0000259" key="1">
    <source>
        <dbReference type="Pfam" id="PF01494"/>
    </source>
</evidence>
<dbReference type="Proteomes" id="UP001595548">
    <property type="component" value="Unassembled WGS sequence"/>
</dbReference>